<dbReference type="SUPFAM" id="SSF54160">
    <property type="entry name" value="Chromo domain-like"/>
    <property type="match status" value="1"/>
</dbReference>
<accession>A0A1Y2IMI4</accession>
<dbReference type="InterPro" id="IPR001965">
    <property type="entry name" value="Znf_PHD"/>
</dbReference>
<dbReference type="PROSITE" id="PS50013">
    <property type="entry name" value="CHROMO_2"/>
    <property type="match status" value="1"/>
</dbReference>
<proteinExistence type="predicted"/>
<dbReference type="CDD" id="cd18964">
    <property type="entry name" value="chromodomain"/>
    <property type="match status" value="1"/>
</dbReference>
<dbReference type="Gene3D" id="3.30.40.10">
    <property type="entry name" value="Zinc/RING finger domain, C3HC4 (zinc finger)"/>
    <property type="match status" value="1"/>
</dbReference>
<dbReference type="Gene3D" id="2.40.50.40">
    <property type="match status" value="1"/>
</dbReference>
<feature type="region of interest" description="Disordered" evidence="4">
    <location>
        <begin position="377"/>
        <end position="398"/>
    </location>
</feature>
<dbReference type="Pfam" id="PF00628">
    <property type="entry name" value="PHD"/>
    <property type="match status" value="1"/>
</dbReference>
<dbReference type="SMART" id="SM00249">
    <property type="entry name" value="PHD"/>
    <property type="match status" value="1"/>
</dbReference>
<keyword evidence="7" id="KW-1185">Reference proteome</keyword>
<dbReference type="GO" id="GO:0008270">
    <property type="term" value="F:zinc ion binding"/>
    <property type="evidence" value="ECO:0007669"/>
    <property type="project" value="UniProtKB-KW"/>
</dbReference>
<evidence type="ECO:0000256" key="2">
    <source>
        <dbReference type="ARBA" id="ARBA00022771"/>
    </source>
</evidence>
<dbReference type="STRING" id="1353009.A0A1Y2IMI4"/>
<evidence type="ECO:0000313" key="6">
    <source>
        <dbReference type="EMBL" id="OSD01461.1"/>
    </source>
</evidence>
<reference evidence="6 7" key="1">
    <citation type="journal article" date="2015" name="Biotechnol. Biofuels">
        <title>Enhanced degradation of softwood versus hardwood by the white-rot fungus Pycnoporus coccineus.</title>
        <authorList>
            <person name="Couturier M."/>
            <person name="Navarro D."/>
            <person name="Chevret D."/>
            <person name="Henrissat B."/>
            <person name="Piumi F."/>
            <person name="Ruiz-Duenas F.J."/>
            <person name="Martinez A.T."/>
            <person name="Grigoriev I.V."/>
            <person name="Riley R."/>
            <person name="Lipzen A."/>
            <person name="Berrin J.G."/>
            <person name="Master E.R."/>
            <person name="Rosso M.N."/>
        </authorList>
    </citation>
    <scope>NUCLEOTIDE SEQUENCE [LARGE SCALE GENOMIC DNA]</scope>
    <source>
        <strain evidence="6 7">BRFM310</strain>
    </source>
</reference>
<evidence type="ECO:0000256" key="3">
    <source>
        <dbReference type="ARBA" id="ARBA00022833"/>
    </source>
</evidence>
<gene>
    <name evidence="6" type="ORF">PYCCODRAFT_1468631</name>
</gene>
<sequence length="806" mass="86205">MASHPGPGPQSNGVAPMQDLMTVLLSALDRVDNHLSARLSRMEVAYEGLAKALNDTAHVANATRQETKESLNLLHATRQETKDELDCLRATRQETTDGLNRLQATLANVAKSSRADAKRIELLLGTPNFEDEAEPQTVFSRIEQVERSIVELSETISDPDAARPVIVRHEAGVNTTPEPRHLIDTAVDALALESPAQRIDVGVQTHNDEAVAVARPANYVAESSWASRFARLQGLGLRDDRSTFSPFGAQPLGPAEWTPRDGSSESSGSLNKDRSPEASDVPNNECEPVSIPTPSEGHASSIFEEEEILATLKDDMDRTSQTASSPSVQPTPLLPAPALPVHTPVALPHRPVPPFQPEPVATTQIPASLVATSSTLQETSAAANADEAPKKPTPPLPRRSTLLAAASASGYRPAARITLPLPRGLLKGALNDYSATASSSNPSPLVSGSGQPGLTQRAAPSSSSSSMSSLSSLSSPARSQEQPQTRARAAETVTSSPSTDGVGESAIASTAGLSREGSARGRSRSRNRGGKANASASVRVGAKKDRSDDVAAGRDAKRRKTMGDATEQDAGRGGSTASTAASSRRGKTGGRGGRGRARGGGPSMPGRSRKTGTKVDAGKAKAEYEPPRVGTDCLWPEKIEGDEAYRREFIQCDNCEAWYHFGCVGLQIGDTRLEPDAEFICPPCESSDAAREQRQNIRFQEAACVRPDCDRAGLAEETNEYFVERIIGRRPYDADLAAGVKRPERFLWLVKWDGWKAEFASWTEREHLGDCAKLIEDFEQAAEIEGRDVKKLNHVIVLNEGAAVGW</sequence>
<dbReference type="SMART" id="SM00298">
    <property type="entry name" value="CHROMO"/>
    <property type="match status" value="1"/>
</dbReference>
<dbReference type="AlphaFoldDB" id="A0A1Y2IMI4"/>
<evidence type="ECO:0000256" key="1">
    <source>
        <dbReference type="ARBA" id="ARBA00022723"/>
    </source>
</evidence>
<feature type="region of interest" description="Disordered" evidence="4">
    <location>
        <begin position="433"/>
        <end position="623"/>
    </location>
</feature>
<feature type="region of interest" description="Disordered" evidence="4">
    <location>
        <begin position="243"/>
        <end position="301"/>
    </location>
</feature>
<dbReference type="Pfam" id="PF00385">
    <property type="entry name" value="Chromo"/>
    <property type="match status" value="1"/>
</dbReference>
<feature type="compositionally biased region" description="Low complexity" evidence="4">
    <location>
        <begin position="438"/>
        <end position="449"/>
    </location>
</feature>
<feature type="domain" description="Chromo" evidence="5">
    <location>
        <begin position="721"/>
        <end position="790"/>
    </location>
</feature>
<evidence type="ECO:0000313" key="7">
    <source>
        <dbReference type="Proteomes" id="UP000193067"/>
    </source>
</evidence>
<dbReference type="OrthoDB" id="436852at2759"/>
<feature type="compositionally biased region" description="Basic and acidic residues" evidence="4">
    <location>
        <begin position="542"/>
        <end position="555"/>
    </location>
</feature>
<organism evidence="6 7">
    <name type="scientific">Trametes coccinea (strain BRFM310)</name>
    <name type="common">Pycnoporus coccineus</name>
    <dbReference type="NCBI Taxonomy" id="1353009"/>
    <lineage>
        <taxon>Eukaryota</taxon>
        <taxon>Fungi</taxon>
        <taxon>Dikarya</taxon>
        <taxon>Basidiomycota</taxon>
        <taxon>Agaricomycotina</taxon>
        <taxon>Agaricomycetes</taxon>
        <taxon>Polyporales</taxon>
        <taxon>Polyporaceae</taxon>
        <taxon>Trametes</taxon>
    </lineage>
</organism>
<evidence type="ECO:0000256" key="4">
    <source>
        <dbReference type="SAM" id="MobiDB-lite"/>
    </source>
</evidence>
<feature type="compositionally biased region" description="Basic residues" evidence="4">
    <location>
        <begin position="584"/>
        <end position="597"/>
    </location>
</feature>
<dbReference type="InterPro" id="IPR019787">
    <property type="entry name" value="Znf_PHD-finger"/>
</dbReference>
<keyword evidence="1" id="KW-0479">Metal-binding</keyword>
<dbReference type="InterPro" id="IPR000953">
    <property type="entry name" value="Chromo/chromo_shadow_dom"/>
</dbReference>
<dbReference type="InterPro" id="IPR023780">
    <property type="entry name" value="Chromo_domain"/>
</dbReference>
<dbReference type="GO" id="GO:0006338">
    <property type="term" value="P:chromatin remodeling"/>
    <property type="evidence" value="ECO:0007669"/>
    <property type="project" value="UniProtKB-ARBA"/>
</dbReference>
<protein>
    <recommendedName>
        <fullName evidence="5">Chromo domain-containing protein</fullName>
    </recommendedName>
</protein>
<keyword evidence="2" id="KW-0863">Zinc-finger</keyword>
<feature type="compositionally biased region" description="Low complexity" evidence="4">
    <location>
        <begin position="461"/>
        <end position="475"/>
    </location>
</feature>
<evidence type="ECO:0000259" key="5">
    <source>
        <dbReference type="PROSITE" id="PS50013"/>
    </source>
</evidence>
<dbReference type="InterPro" id="IPR013083">
    <property type="entry name" value="Znf_RING/FYVE/PHD"/>
</dbReference>
<name>A0A1Y2IMI4_TRAC3</name>
<feature type="compositionally biased region" description="Polar residues" evidence="4">
    <location>
        <begin position="476"/>
        <end position="485"/>
    </location>
</feature>
<dbReference type="EMBL" id="KZ084111">
    <property type="protein sequence ID" value="OSD01461.1"/>
    <property type="molecule type" value="Genomic_DNA"/>
</dbReference>
<dbReference type="InterPro" id="IPR016197">
    <property type="entry name" value="Chromo-like_dom_sf"/>
</dbReference>
<keyword evidence="3" id="KW-0862">Zinc</keyword>
<dbReference type="Proteomes" id="UP000193067">
    <property type="component" value="Unassembled WGS sequence"/>
</dbReference>